<accession>A0ACC3AB66</accession>
<sequence length="290" mass="33297">GQYLMPIDGKEQERLDMMHTMILAATPRHLRLHHAPFRPLANPETGEWPRVLDLGPGTGIWMMDMAEKYGKVEFIGMDLHNMGPPGEYHNVEFHTPRDYESPWAMGDNSFDLIHLQMGLGSVANWPRLYEKIFRHLKPGAWFEHAEIDWTPRSDDGSLPQGRFQEWWNLYVSPPYGAAGRPITYNPDTQALLQQKGFVNVQHFTYKIPTNGWSSNQAMHVSGTWWENAMGYGEGRGHGFEALSLAVLTRFQQWPPEHARKLCEEAIIEASNPSVHAYNNLHVYIAQRPPR</sequence>
<evidence type="ECO:0000313" key="1">
    <source>
        <dbReference type="EMBL" id="KAJ9658759.1"/>
    </source>
</evidence>
<protein>
    <submittedName>
        <fullName evidence="1">Uncharacterized protein</fullName>
    </submittedName>
</protein>
<reference evidence="1" key="1">
    <citation type="submission" date="2022-10" db="EMBL/GenBank/DDBJ databases">
        <title>Culturing micro-colonial fungi from biological soil crusts in the Mojave desert and describing Neophaeococcomyces mojavensis, and introducing the new genera and species Taxawa tesnikishii.</title>
        <authorList>
            <person name="Kurbessoian T."/>
            <person name="Stajich J.E."/>
        </authorList>
    </citation>
    <scope>NUCLEOTIDE SEQUENCE</scope>
    <source>
        <strain evidence="1">JES_112</strain>
    </source>
</reference>
<organism evidence="1 2">
    <name type="scientific">Neophaeococcomyces mojaviensis</name>
    <dbReference type="NCBI Taxonomy" id="3383035"/>
    <lineage>
        <taxon>Eukaryota</taxon>
        <taxon>Fungi</taxon>
        <taxon>Dikarya</taxon>
        <taxon>Ascomycota</taxon>
        <taxon>Pezizomycotina</taxon>
        <taxon>Eurotiomycetes</taxon>
        <taxon>Chaetothyriomycetidae</taxon>
        <taxon>Chaetothyriales</taxon>
        <taxon>Chaetothyriales incertae sedis</taxon>
        <taxon>Neophaeococcomyces</taxon>
    </lineage>
</organism>
<proteinExistence type="predicted"/>
<evidence type="ECO:0000313" key="2">
    <source>
        <dbReference type="Proteomes" id="UP001172386"/>
    </source>
</evidence>
<comment type="caution">
    <text evidence="1">The sequence shown here is derived from an EMBL/GenBank/DDBJ whole genome shotgun (WGS) entry which is preliminary data.</text>
</comment>
<name>A0ACC3AB66_9EURO</name>
<dbReference type="Proteomes" id="UP001172386">
    <property type="component" value="Unassembled WGS sequence"/>
</dbReference>
<keyword evidence="2" id="KW-1185">Reference proteome</keyword>
<gene>
    <name evidence="1" type="ORF">H2198_003505</name>
</gene>
<dbReference type="EMBL" id="JAPDRQ010000047">
    <property type="protein sequence ID" value="KAJ9658759.1"/>
    <property type="molecule type" value="Genomic_DNA"/>
</dbReference>
<feature type="non-terminal residue" evidence="1">
    <location>
        <position position="1"/>
    </location>
</feature>